<feature type="compositionally biased region" description="Acidic residues" evidence="1">
    <location>
        <begin position="522"/>
        <end position="531"/>
    </location>
</feature>
<feature type="compositionally biased region" description="Basic and acidic residues" evidence="1">
    <location>
        <begin position="499"/>
        <end position="521"/>
    </location>
</feature>
<dbReference type="SMART" id="SM00288">
    <property type="entry name" value="VHS"/>
    <property type="match status" value="1"/>
</dbReference>
<feature type="compositionally biased region" description="Basic and acidic residues" evidence="1">
    <location>
        <begin position="532"/>
        <end position="542"/>
    </location>
</feature>
<protein>
    <recommendedName>
        <fullName evidence="2">VHS domain-containing protein</fullName>
    </recommendedName>
</protein>
<dbReference type="EMBL" id="BQXS01012578">
    <property type="protein sequence ID" value="GKT25289.1"/>
    <property type="molecule type" value="Genomic_DNA"/>
</dbReference>
<dbReference type="PANTHER" id="PTHR46646:SF1">
    <property type="entry name" value="TOM1-LIKE PROTEIN 1"/>
    <property type="match status" value="1"/>
</dbReference>
<dbReference type="InterPro" id="IPR044836">
    <property type="entry name" value="TOL_plant"/>
</dbReference>
<dbReference type="Proteomes" id="UP001057375">
    <property type="component" value="Unassembled WGS sequence"/>
</dbReference>
<keyword evidence="4" id="KW-1185">Reference proteome</keyword>
<feature type="region of interest" description="Disordered" evidence="1">
    <location>
        <begin position="499"/>
        <end position="612"/>
    </location>
</feature>
<gene>
    <name evidence="3" type="ORF">ADUPG1_012992</name>
</gene>
<dbReference type="SUPFAM" id="SSF48464">
    <property type="entry name" value="ENTH/VHS domain"/>
    <property type="match status" value="1"/>
</dbReference>
<dbReference type="Gene3D" id="1.25.40.90">
    <property type="match status" value="1"/>
</dbReference>
<name>A0ABQ5K4L3_9EUKA</name>
<dbReference type="PROSITE" id="PS50179">
    <property type="entry name" value="VHS"/>
    <property type="match status" value="1"/>
</dbReference>
<dbReference type="InterPro" id="IPR008942">
    <property type="entry name" value="ENTH_VHS"/>
</dbReference>
<dbReference type="Pfam" id="PF00790">
    <property type="entry name" value="VHS"/>
    <property type="match status" value="1"/>
</dbReference>
<comment type="caution">
    <text evidence="3">The sequence shown here is derived from an EMBL/GenBank/DDBJ whole genome shotgun (WGS) entry which is preliminary data.</text>
</comment>
<evidence type="ECO:0000313" key="3">
    <source>
        <dbReference type="EMBL" id="GKT25289.1"/>
    </source>
</evidence>
<evidence type="ECO:0000259" key="2">
    <source>
        <dbReference type="PROSITE" id="PS50179"/>
    </source>
</evidence>
<feature type="compositionally biased region" description="Low complexity" evidence="1">
    <location>
        <begin position="561"/>
        <end position="571"/>
    </location>
</feature>
<feature type="region of interest" description="Disordered" evidence="1">
    <location>
        <begin position="352"/>
        <end position="388"/>
    </location>
</feature>
<organism evidence="3 4">
    <name type="scientific">Aduncisulcus paluster</name>
    <dbReference type="NCBI Taxonomy" id="2918883"/>
    <lineage>
        <taxon>Eukaryota</taxon>
        <taxon>Metamonada</taxon>
        <taxon>Carpediemonas-like organisms</taxon>
        <taxon>Aduncisulcus</taxon>
    </lineage>
</organism>
<reference evidence="3" key="1">
    <citation type="submission" date="2022-03" db="EMBL/GenBank/DDBJ databases">
        <title>Draft genome sequence of Aduncisulcus paluster, a free-living microaerophilic Fornicata.</title>
        <authorList>
            <person name="Yuyama I."/>
            <person name="Kume K."/>
            <person name="Tamura T."/>
            <person name="Inagaki Y."/>
            <person name="Hashimoto T."/>
        </authorList>
    </citation>
    <scope>NUCLEOTIDE SEQUENCE</scope>
    <source>
        <strain evidence="3">NY0171</strain>
    </source>
</reference>
<dbReference type="PANTHER" id="PTHR46646">
    <property type="entry name" value="TOM1-LIKE PROTEIN 1"/>
    <property type="match status" value="1"/>
</dbReference>
<accession>A0ABQ5K4L3</accession>
<sequence>MPKSHFLSKVVIPGSKKALWLRRLDTTLSSDSDEYAVSALNWSRVLGLVDMVNSNPANAHDLMMAVRYRLSQSDESRTLIDTLNIVDALAKNCSHIPQHLASPKFLAILTHLIESPKKATHVRKRAMYLLSLWAITLGGMNPPISHIATQLRALGYHLPNPDESEISVLSETMSTSLSQVSIPMSVASEVQTVPHHGHHHHTAVPQSIPGTFPSSQQDDAIGILSSTSDVLLAVMKRSRSIGLSAEATHSDETAMSIASALSTSLQALKQKMESTSGGIPTPELAQAVEVFEKANKILEVWKNLGESKGWPSTSLSHACGVEEDGDDVVTATSGAMSSAVYVPLSLGQDVVMGKGKDTAEGDGTEKQEEGVKEGSDGKTTTSDGHPKKKEERIAHQLELLLGLQPTGTLSPVSDICDIQGTGAVKHIIGEDGDCKKEKSCVACGEDHPISSSSITSQGPVLDALPQQPSKAEFMNSFMTNSVFGTAGSVIQKELLKQLSEKSEQQDKKKEEKYQDKAKDGEDKDENEQEDGDSSKKKDDPLKIFDFFTGDTVSHPQRPEGSSDIGLSSIDIVEGQSKGDDDRKDKEETESKEKEKEAEEDDFPKSKPDSFGVDAMVKGATKRKLTPQESFQNLLQKQLDALSQQALKIKDPKDGKEESPFDSLIFDKI</sequence>
<feature type="compositionally biased region" description="Basic and acidic residues" evidence="1">
    <location>
        <begin position="647"/>
        <end position="668"/>
    </location>
</feature>
<feature type="domain" description="VHS" evidence="2">
    <location>
        <begin position="32"/>
        <end position="159"/>
    </location>
</feature>
<feature type="region of interest" description="Disordered" evidence="1">
    <location>
        <begin position="645"/>
        <end position="668"/>
    </location>
</feature>
<feature type="compositionally biased region" description="Basic and acidic residues" evidence="1">
    <location>
        <begin position="576"/>
        <end position="607"/>
    </location>
</feature>
<proteinExistence type="predicted"/>
<feature type="compositionally biased region" description="Basic and acidic residues" evidence="1">
    <location>
        <begin position="354"/>
        <end position="376"/>
    </location>
</feature>
<evidence type="ECO:0000313" key="4">
    <source>
        <dbReference type="Proteomes" id="UP001057375"/>
    </source>
</evidence>
<evidence type="ECO:0000256" key="1">
    <source>
        <dbReference type="SAM" id="MobiDB-lite"/>
    </source>
</evidence>
<dbReference type="InterPro" id="IPR002014">
    <property type="entry name" value="VHS_dom"/>
</dbReference>